<feature type="domain" description="Sphingomyelin synthase-like" evidence="10">
    <location>
        <begin position="191"/>
        <end position="251"/>
    </location>
</feature>
<sequence length="345" mass="40048">MPATNLHRCPGSIDSPTINGSLIALQGIPLSQLVLQDNLSRIWKWDKHALSPHQNLLHLAKPPKFVLHHQHSLRKVEKMQDTHASTSIHLQTPAHFWFHQYSQLGVSFGFFFPVVFSMVHVSSAMSDCIPFSTSFCRSQSLLLSPFPELTQVQSKAIWRLENEVVQRLLDLERSWNEYSGVGRAETTHGGLTMLNFFVTEYTTRRLYWIHTLSWLLNTFGIFFILAAHEHYSIDVFIAFYITSRLFLYYHTLANNSALLQRDSKRTKICFPLFSFFEWGVDGPVPNLYEWPITFRRIKILIRELIVVIETKWRGKFFNEGGFFRGRSFFIRPNTGGSPVDHSRIN</sequence>
<evidence type="ECO:0000259" key="10">
    <source>
        <dbReference type="Pfam" id="PF14360"/>
    </source>
</evidence>
<dbReference type="AlphaFoldDB" id="A0A1D2M1K2"/>
<keyword evidence="3" id="KW-0808">Transferase</keyword>
<evidence type="ECO:0000256" key="2">
    <source>
        <dbReference type="ARBA" id="ARBA00005441"/>
    </source>
</evidence>
<dbReference type="InterPro" id="IPR025749">
    <property type="entry name" value="Sphingomyelin_synth-like_dom"/>
</dbReference>
<comment type="caution">
    <text evidence="11">The sequence shown here is derived from an EMBL/GenBank/DDBJ whole genome shotgun (WGS) entry which is preliminary data.</text>
</comment>
<feature type="transmembrane region" description="Helical" evidence="9">
    <location>
        <begin position="206"/>
        <end position="225"/>
    </location>
</feature>
<evidence type="ECO:0000256" key="4">
    <source>
        <dbReference type="ARBA" id="ARBA00022692"/>
    </source>
</evidence>
<keyword evidence="6 9" id="KW-1133">Transmembrane helix</keyword>
<dbReference type="GO" id="GO:0000139">
    <property type="term" value="C:Golgi membrane"/>
    <property type="evidence" value="ECO:0007669"/>
    <property type="project" value="TreeGrafter"/>
</dbReference>
<keyword evidence="12" id="KW-1185">Reference proteome</keyword>
<dbReference type="OrthoDB" id="422827at2759"/>
<keyword evidence="8 9" id="KW-0472">Membrane</keyword>
<dbReference type="Pfam" id="PF14360">
    <property type="entry name" value="PAP2_C"/>
    <property type="match status" value="1"/>
</dbReference>
<feature type="transmembrane region" description="Helical" evidence="9">
    <location>
        <begin position="231"/>
        <end position="249"/>
    </location>
</feature>
<dbReference type="GO" id="GO:0005789">
    <property type="term" value="C:endoplasmic reticulum membrane"/>
    <property type="evidence" value="ECO:0007669"/>
    <property type="project" value="TreeGrafter"/>
</dbReference>
<reference evidence="11 12" key="1">
    <citation type="journal article" date="2016" name="Genome Biol. Evol.">
        <title>Gene Family Evolution Reflects Adaptation to Soil Environmental Stressors in the Genome of the Collembolan Orchesella cincta.</title>
        <authorList>
            <person name="Faddeeva-Vakhrusheva A."/>
            <person name="Derks M.F."/>
            <person name="Anvar S.Y."/>
            <person name="Agamennone V."/>
            <person name="Suring W."/>
            <person name="Smit S."/>
            <person name="van Straalen N.M."/>
            <person name="Roelofs D."/>
        </authorList>
    </citation>
    <scope>NUCLEOTIDE SEQUENCE [LARGE SCALE GENOMIC DNA]</scope>
    <source>
        <tissue evidence="11">Mixed pool</tissue>
    </source>
</reference>
<organism evidence="11 12">
    <name type="scientific">Orchesella cincta</name>
    <name type="common">Springtail</name>
    <name type="synonym">Podura cincta</name>
    <dbReference type="NCBI Taxonomy" id="48709"/>
    <lineage>
        <taxon>Eukaryota</taxon>
        <taxon>Metazoa</taxon>
        <taxon>Ecdysozoa</taxon>
        <taxon>Arthropoda</taxon>
        <taxon>Hexapoda</taxon>
        <taxon>Collembola</taxon>
        <taxon>Entomobryomorpha</taxon>
        <taxon>Entomobryoidea</taxon>
        <taxon>Orchesellidae</taxon>
        <taxon>Orchesellinae</taxon>
        <taxon>Orchesella</taxon>
    </lineage>
</organism>
<evidence type="ECO:0000256" key="6">
    <source>
        <dbReference type="ARBA" id="ARBA00022989"/>
    </source>
</evidence>
<dbReference type="GO" id="GO:0047493">
    <property type="term" value="F:ceramide cholinephosphotransferase activity"/>
    <property type="evidence" value="ECO:0007669"/>
    <property type="project" value="TreeGrafter"/>
</dbReference>
<evidence type="ECO:0000256" key="3">
    <source>
        <dbReference type="ARBA" id="ARBA00022679"/>
    </source>
</evidence>
<evidence type="ECO:0000256" key="9">
    <source>
        <dbReference type="SAM" id="Phobius"/>
    </source>
</evidence>
<keyword evidence="7" id="KW-0443">Lipid metabolism</keyword>
<dbReference type="GO" id="GO:0046513">
    <property type="term" value="P:ceramide biosynthetic process"/>
    <property type="evidence" value="ECO:0007669"/>
    <property type="project" value="TreeGrafter"/>
</dbReference>
<dbReference type="GO" id="GO:0033188">
    <property type="term" value="F:sphingomyelin synthase activity"/>
    <property type="evidence" value="ECO:0007669"/>
    <property type="project" value="TreeGrafter"/>
</dbReference>
<dbReference type="InterPro" id="IPR045221">
    <property type="entry name" value="Sphingomyelin_synth-like"/>
</dbReference>
<dbReference type="PANTHER" id="PTHR21290">
    <property type="entry name" value="SPHINGOMYELIN SYNTHETASE"/>
    <property type="match status" value="1"/>
</dbReference>
<dbReference type="Proteomes" id="UP000094527">
    <property type="component" value="Unassembled WGS sequence"/>
</dbReference>
<evidence type="ECO:0000313" key="11">
    <source>
        <dbReference type="EMBL" id="ODM86838.1"/>
    </source>
</evidence>
<gene>
    <name evidence="11" type="ORF">Ocin01_19844</name>
</gene>
<proteinExistence type="inferred from homology"/>
<dbReference type="EMBL" id="LJIJ01007028">
    <property type="protein sequence ID" value="ODM86838.1"/>
    <property type="molecule type" value="Genomic_DNA"/>
</dbReference>
<keyword evidence="4 9" id="KW-0812">Transmembrane</keyword>
<dbReference type="GO" id="GO:0005886">
    <property type="term" value="C:plasma membrane"/>
    <property type="evidence" value="ECO:0007669"/>
    <property type="project" value="TreeGrafter"/>
</dbReference>
<evidence type="ECO:0000256" key="8">
    <source>
        <dbReference type="ARBA" id="ARBA00023136"/>
    </source>
</evidence>
<dbReference type="STRING" id="48709.A0A1D2M1K2"/>
<dbReference type="PANTHER" id="PTHR21290:SF25">
    <property type="entry name" value="SPHINGOMYELIN SYNTHASE-RELATED PROTEIN 1"/>
    <property type="match status" value="1"/>
</dbReference>
<comment type="subcellular location">
    <subcellularLocation>
        <location evidence="1">Membrane</location>
        <topology evidence="1">Multi-pass membrane protein</topology>
    </subcellularLocation>
</comment>
<keyword evidence="5" id="KW-0746">Sphingolipid metabolism</keyword>
<accession>A0A1D2M1K2</accession>
<evidence type="ECO:0000256" key="5">
    <source>
        <dbReference type="ARBA" id="ARBA00022919"/>
    </source>
</evidence>
<evidence type="ECO:0000256" key="1">
    <source>
        <dbReference type="ARBA" id="ARBA00004141"/>
    </source>
</evidence>
<evidence type="ECO:0000256" key="7">
    <source>
        <dbReference type="ARBA" id="ARBA00023098"/>
    </source>
</evidence>
<name>A0A1D2M1K2_ORCCI</name>
<comment type="similarity">
    <text evidence="2">Belongs to the sphingomyelin synthase family.</text>
</comment>
<evidence type="ECO:0000313" key="12">
    <source>
        <dbReference type="Proteomes" id="UP000094527"/>
    </source>
</evidence>
<protein>
    <submittedName>
        <fullName evidence="11">Sphingomyelin synthase-related 1</fullName>
    </submittedName>
</protein>